<name>A0A0L7RF91_9HYME</name>
<organism evidence="1 2">
    <name type="scientific">Habropoda laboriosa</name>
    <dbReference type="NCBI Taxonomy" id="597456"/>
    <lineage>
        <taxon>Eukaryota</taxon>
        <taxon>Metazoa</taxon>
        <taxon>Ecdysozoa</taxon>
        <taxon>Arthropoda</taxon>
        <taxon>Hexapoda</taxon>
        <taxon>Insecta</taxon>
        <taxon>Pterygota</taxon>
        <taxon>Neoptera</taxon>
        <taxon>Endopterygota</taxon>
        <taxon>Hymenoptera</taxon>
        <taxon>Apocrita</taxon>
        <taxon>Aculeata</taxon>
        <taxon>Apoidea</taxon>
        <taxon>Anthophila</taxon>
        <taxon>Apidae</taxon>
        <taxon>Habropoda</taxon>
    </lineage>
</organism>
<dbReference type="AlphaFoldDB" id="A0A0L7RF91"/>
<reference evidence="1 2" key="1">
    <citation type="submission" date="2015-07" db="EMBL/GenBank/DDBJ databases">
        <title>The genome of Habropoda laboriosa.</title>
        <authorList>
            <person name="Pan H."/>
            <person name="Kapheim K."/>
        </authorList>
    </citation>
    <scope>NUCLEOTIDE SEQUENCE [LARGE SCALE GENOMIC DNA]</scope>
    <source>
        <strain evidence="1">0110345459</strain>
    </source>
</reference>
<keyword evidence="2" id="KW-1185">Reference proteome</keyword>
<accession>A0A0L7RF91</accession>
<gene>
    <name evidence="1" type="ORF">WH47_09442</name>
</gene>
<dbReference type="Proteomes" id="UP000053825">
    <property type="component" value="Unassembled WGS sequence"/>
</dbReference>
<evidence type="ECO:0000313" key="1">
    <source>
        <dbReference type="EMBL" id="KOC69484.1"/>
    </source>
</evidence>
<sequence length="105" mass="11921">MSARKKIVFPLKIPQRDSSNCRDSKGPQVEFDELESSVVKTLSPESFSQTIDAFVQALIQFSGLSKRLNRPKLHQRSPGEHFDLKKKGINIGILTLKRRLTENNV</sequence>
<proteinExistence type="predicted"/>
<evidence type="ECO:0000313" key="2">
    <source>
        <dbReference type="Proteomes" id="UP000053825"/>
    </source>
</evidence>
<dbReference type="EMBL" id="KQ414608">
    <property type="protein sequence ID" value="KOC69484.1"/>
    <property type="molecule type" value="Genomic_DNA"/>
</dbReference>
<protein>
    <submittedName>
        <fullName evidence="1">Uncharacterized protein</fullName>
    </submittedName>
</protein>